<keyword evidence="2" id="KW-1185">Reference proteome</keyword>
<evidence type="ECO:0000313" key="1">
    <source>
        <dbReference type="EMBL" id="GME71292.1"/>
    </source>
</evidence>
<proteinExistence type="predicted"/>
<evidence type="ECO:0000313" key="2">
    <source>
        <dbReference type="Proteomes" id="UP001165064"/>
    </source>
</evidence>
<reference evidence="1" key="1">
    <citation type="submission" date="2023-04" db="EMBL/GenBank/DDBJ databases">
        <title>Ambrosiozyma monospora NBRC 10751.</title>
        <authorList>
            <person name="Ichikawa N."/>
            <person name="Sato H."/>
            <person name="Tonouchi N."/>
        </authorList>
    </citation>
    <scope>NUCLEOTIDE SEQUENCE</scope>
    <source>
        <strain evidence="1">NBRC 10751</strain>
    </source>
</reference>
<comment type="caution">
    <text evidence="1">The sequence shown here is derived from an EMBL/GenBank/DDBJ whole genome shotgun (WGS) entry which is preliminary data.</text>
</comment>
<dbReference type="EMBL" id="BSXS01000186">
    <property type="protein sequence ID" value="GME71292.1"/>
    <property type="molecule type" value="Genomic_DNA"/>
</dbReference>
<gene>
    <name evidence="1" type="ORF">Amon02_000053400</name>
</gene>
<name>A0ACB5SSI8_AMBMO</name>
<sequence>MHDFLPNDFKSKMEKLQDAYTKEKLETTHFHHTYSESQDYPIVHEYWSKTTTYDEQQWTAFFKKLSKYKSVPSGVHHSLFDCRRVSILWNEVTGWQDSKRSQAFLICNPNRNQNDLTKINLFLFCLIKLNSAKFARLEYPQDFPHERPSVLNHFKITKRWFTKLNLGPASILDSFLISSNMLIRV</sequence>
<accession>A0ACB5SSI8</accession>
<organism evidence="1 2">
    <name type="scientific">Ambrosiozyma monospora</name>
    <name type="common">Yeast</name>
    <name type="synonym">Endomycopsis monosporus</name>
    <dbReference type="NCBI Taxonomy" id="43982"/>
    <lineage>
        <taxon>Eukaryota</taxon>
        <taxon>Fungi</taxon>
        <taxon>Dikarya</taxon>
        <taxon>Ascomycota</taxon>
        <taxon>Saccharomycotina</taxon>
        <taxon>Pichiomycetes</taxon>
        <taxon>Pichiales</taxon>
        <taxon>Pichiaceae</taxon>
        <taxon>Ambrosiozyma</taxon>
    </lineage>
</organism>
<protein>
    <submittedName>
        <fullName evidence="1">Unnamed protein product</fullName>
    </submittedName>
</protein>
<dbReference type="Proteomes" id="UP001165064">
    <property type="component" value="Unassembled WGS sequence"/>
</dbReference>